<dbReference type="Gene3D" id="3.30.565.10">
    <property type="entry name" value="Histidine kinase-like ATPase, C-terminal domain"/>
    <property type="match status" value="1"/>
</dbReference>
<dbReference type="InterPro" id="IPR036890">
    <property type="entry name" value="HATPase_C_sf"/>
</dbReference>
<dbReference type="CDD" id="cd00082">
    <property type="entry name" value="HisKA"/>
    <property type="match status" value="1"/>
</dbReference>
<dbReference type="CDD" id="cd00075">
    <property type="entry name" value="HATPase"/>
    <property type="match status" value="1"/>
</dbReference>
<evidence type="ECO:0000256" key="3">
    <source>
        <dbReference type="ARBA" id="ARBA00012438"/>
    </source>
</evidence>
<evidence type="ECO:0000256" key="6">
    <source>
        <dbReference type="ARBA" id="ARBA00022777"/>
    </source>
</evidence>
<proteinExistence type="predicted"/>
<dbReference type="InterPro" id="IPR050351">
    <property type="entry name" value="BphY/WalK/GraS-like"/>
</dbReference>
<dbReference type="RefSeq" id="WP_193501465.1">
    <property type="nucleotide sequence ID" value="NZ_JADCKC010000002.1"/>
</dbReference>
<feature type="domain" description="Histidine kinase" evidence="9">
    <location>
        <begin position="119"/>
        <end position="331"/>
    </location>
</feature>
<dbReference type="InterPro" id="IPR005467">
    <property type="entry name" value="His_kinase_dom"/>
</dbReference>
<dbReference type="GO" id="GO:0016301">
    <property type="term" value="F:kinase activity"/>
    <property type="evidence" value="ECO:0007669"/>
    <property type="project" value="UniProtKB-KW"/>
</dbReference>
<dbReference type="SMART" id="SM00388">
    <property type="entry name" value="HisKA"/>
    <property type="match status" value="1"/>
</dbReference>
<dbReference type="PANTHER" id="PTHR45453:SF1">
    <property type="entry name" value="PHOSPHATE REGULON SENSOR PROTEIN PHOR"/>
    <property type="match status" value="1"/>
</dbReference>
<keyword evidence="8" id="KW-0812">Transmembrane</keyword>
<keyword evidence="11" id="KW-1185">Reference proteome</keyword>
<evidence type="ECO:0000313" key="11">
    <source>
        <dbReference type="Proteomes" id="UP000768567"/>
    </source>
</evidence>
<dbReference type="PROSITE" id="PS50109">
    <property type="entry name" value="HIS_KIN"/>
    <property type="match status" value="1"/>
</dbReference>
<evidence type="ECO:0000256" key="7">
    <source>
        <dbReference type="ARBA" id="ARBA00023012"/>
    </source>
</evidence>
<evidence type="ECO:0000256" key="4">
    <source>
        <dbReference type="ARBA" id="ARBA00022553"/>
    </source>
</evidence>
<feature type="transmembrane region" description="Helical" evidence="8">
    <location>
        <begin position="7"/>
        <end position="28"/>
    </location>
</feature>
<keyword evidence="8" id="KW-0472">Membrane</keyword>
<dbReference type="Gene3D" id="1.10.287.130">
    <property type="match status" value="1"/>
</dbReference>
<dbReference type="EMBL" id="JADCKC010000002">
    <property type="protein sequence ID" value="MBE5037826.1"/>
    <property type="molecule type" value="Genomic_DNA"/>
</dbReference>
<dbReference type="SUPFAM" id="SSF55874">
    <property type="entry name" value="ATPase domain of HSP90 chaperone/DNA topoisomerase II/histidine kinase"/>
    <property type="match status" value="1"/>
</dbReference>
<dbReference type="InterPro" id="IPR003661">
    <property type="entry name" value="HisK_dim/P_dom"/>
</dbReference>
<evidence type="ECO:0000256" key="8">
    <source>
        <dbReference type="SAM" id="Phobius"/>
    </source>
</evidence>
<keyword evidence="6 10" id="KW-0418">Kinase</keyword>
<dbReference type="SMART" id="SM00387">
    <property type="entry name" value="HATPase_c"/>
    <property type="match status" value="1"/>
</dbReference>
<dbReference type="Pfam" id="PF02518">
    <property type="entry name" value="HATPase_c"/>
    <property type="match status" value="1"/>
</dbReference>
<dbReference type="SUPFAM" id="SSF47384">
    <property type="entry name" value="Homodimeric domain of signal transducing histidine kinase"/>
    <property type="match status" value="1"/>
</dbReference>
<evidence type="ECO:0000256" key="2">
    <source>
        <dbReference type="ARBA" id="ARBA00004370"/>
    </source>
</evidence>
<comment type="catalytic activity">
    <reaction evidence="1">
        <text>ATP + protein L-histidine = ADP + protein N-phospho-L-histidine.</text>
        <dbReference type="EC" id="2.7.13.3"/>
    </reaction>
</comment>
<evidence type="ECO:0000313" key="10">
    <source>
        <dbReference type="EMBL" id="MBE5037826.1"/>
    </source>
</evidence>
<dbReference type="InterPro" id="IPR003594">
    <property type="entry name" value="HATPase_dom"/>
</dbReference>
<protein>
    <recommendedName>
        <fullName evidence="3">histidine kinase</fullName>
        <ecNumber evidence="3">2.7.13.3</ecNumber>
    </recommendedName>
</protein>
<keyword evidence="7" id="KW-0902">Two-component regulatory system</keyword>
<keyword evidence="8" id="KW-1133">Transmembrane helix</keyword>
<evidence type="ECO:0000259" key="9">
    <source>
        <dbReference type="PROSITE" id="PS50109"/>
    </source>
</evidence>
<gene>
    <name evidence="10" type="ORF">INF35_08520</name>
</gene>
<evidence type="ECO:0000256" key="5">
    <source>
        <dbReference type="ARBA" id="ARBA00022679"/>
    </source>
</evidence>
<dbReference type="Proteomes" id="UP000768567">
    <property type="component" value="Unassembled WGS sequence"/>
</dbReference>
<dbReference type="Pfam" id="PF00512">
    <property type="entry name" value="HisKA"/>
    <property type="match status" value="1"/>
</dbReference>
<keyword evidence="4" id="KW-0597">Phosphoprotein</keyword>
<comment type="caution">
    <text evidence="10">The sequence shown here is derived from an EMBL/GenBank/DDBJ whole genome shotgun (WGS) entry which is preliminary data.</text>
</comment>
<comment type="subcellular location">
    <subcellularLocation>
        <location evidence="2">Membrane</location>
    </subcellularLocation>
</comment>
<feature type="transmembrane region" description="Helical" evidence="8">
    <location>
        <begin position="34"/>
        <end position="50"/>
    </location>
</feature>
<dbReference type="InterPro" id="IPR004358">
    <property type="entry name" value="Sig_transdc_His_kin-like_C"/>
</dbReference>
<sequence length="332" mass="35938">MLRNREILLFAAFCLGVGVLGVIVGFVLSPAAGVLALLLWAVLCAGYGVFTRWRYRQIAALSAYLSGVYGGGRALDIRDNTEGELSVLKNDLYKITITLQEQADQLARDKGFLADALGDISHQLKTPLTSALVMTDLLADPTLPGDRRKDFLDRLTRQLERIRWLVGALLKMSRLDAGAVTLQKAPVELSDLIRKALEPLGIAMELQGVRCDVTCPADARWVGDEAWTVQALQNILKNCVEQMPKGGVLRVRAERDPLACRITVEDTGGGIAPDDLPHLFERFYRGKSAGPESAGIGLALAQAIVTEQGGRITAENHGPGARFTLTLPNAVV</sequence>
<dbReference type="PANTHER" id="PTHR45453">
    <property type="entry name" value="PHOSPHATE REGULON SENSOR PROTEIN PHOR"/>
    <property type="match status" value="1"/>
</dbReference>
<dbReference type="EC" id="2.7.13.3" evidence="3"/>
<accession>A0ABR9R3U9</accession>
<dbReference type="PRINTS" id="PR00344">
    <property type="entry name" value="BCTRLSENSOR"/>
</dbReference>
<organism evidence="10 11">
    <name type="scientific">Gemmiger gallinarum</name>
    <dbReference type="NCBI Taxonomy" id="2779354"/>
    <lineage>
        <taxon>Bacteria</taxon>
        <taxon>Bacillati</taxon>
        <taxon>Bacillota</taxon>
        <taxon>Clostridia</taxon>
        <taxon>Eubacteriales</taxon>
        <taxon>Gemmiger</taxon>
    </lineage>
</organism>
<evidence type="ECO:0000256" key="1">
    <source>
        <dbReference type="ARBA" id="ARBA00000085"/>
    </source>
</evidence>
<keyword evidence="5" id="KW-0808">Transferase</keyword>
<name>A0ABR9R3U9_9FIRM</name>
<dbReference type="InterPro" id="IPR036097">
    <property type="entry name" value="HisK_dim/P_sf"/>
</dbReference>
<reference evidence="10 11" key="1">
    <citation type="submission" date="2020-10" db="EMBL/GenBank/DDBJ databases">
        <title>ChiBAC.</title>
        <authorList>
            <person name="Zenner C."/>
            <person name="Hitch T.C.A."/>
            <person name="Clavel T."/>
        </authorList>
    </citation>
    <scope>NUCLEOTIDE SEQUENCE [LARGE SCALE GENOMIC DNA]</scope>
    <source>
        <strain evidence="10 11">DSM 109015</strain>
    </source>
</reference>